<dbReference type="InterPro" id="IPR029058">
    <property type="entry name" value="AB_hydrolase_fold"/>
</dbReference>
<dbReference type="SUPFAM" id="SSF53474">
    <property type="entry name" value="alpha/beta-Hydrolases"/>
    <property type="match status" value="1"/>
</dbReference>
<evidence type="ECO:0000313" key="5">
    <source>
        <dbReference type="Proteomes" id="UP000822271"/>
    </source>
</evidence>
<dbReference type="AlphaFoldDB" id="A0A2J0T4I0"/>
<dbReference type="PIRSF" id="PIRSF031982">
    <property type="entry name" value="UCP031982_abhydr"/>
    <property type="match status" value="1"/>
</dbReference>
<dbReference type="InterPro" id="IPR022742">
    <property type="entry name" value="Hydrolase_4"/>
</dbReference>
<proteinExistence type="predicted"/>
<feature type="chain" id="PRO_5043156461" evidence="2">
    <location>
        <begin position="20"/>
        <end position="359"/>
    </location>
</feature>
<dbReference type="InterPro" id="IPR016986">
    <property type="entry name" value="UCP031982_abhydr"/>
</dbReference>
<reference evidence="4" key="1">
    <citation type="submission" date="2018-09" db="EMBL/GenBank/DDBJ databases">
        <authorList>
            <person name="Groschel M."/>
            <person name="Kohl T."/>
            <person name="Conchillo-Sole O."/>
            <person name="Mamat U."/>
            <person name="Yero D."/>
            <person name="Niemann S."/>
            <person name="Daura X."/>
            <person name="Gibert I."/>
        </authorList>
    </citation>
    <scope>NUCLEOTIDE SEQUENCE</scope>
    <source>
        <strain evidence="4">OG156</strain>
    </source>
</reference>
<keyword evidence="1 4" id="KW-0378">Hydrolase</keyword>
<protein>
    <submittedName>
        <fullName evidence="4">Alpha/beta fold hydrolase</fullName>
    </submittedName>
</protein>
<dbReference type="Proteomes" id="UP000822271">
    <property type="component" value="Unassembled WGS sequence"/>
</dbReference>
<dbReference type="EMBL" id="RAUE01000025">
    <property type="protein sequence ID" value="MBA0312349.1"/>
    <property type="molecule type" value="Genomic_DNA"/>
</dbReference>
<dbReference type="Pfam" id="PF12146">
    <property type="entry name" value="Hydrolase_4"/>
    <property type="match status" value="1"/>
</dbReference>
<dbReference type="InterPro" id="IPR050261">
    <property type="entry name" value="FrsA_esterase"/>
</dbReference>
<dbReference type="RefSeq" id="WP_049431934.1">
    <property type="nucleotide sequence ID" value="NZ_CP154630.1"/>
</dbReference>
<gene>
    <name evidence="4" type="ORF">D7Y33_15260</name>
</gene>
<dbReference type="Gene3D" id="3.40.50.1820">
    <property type="entry name" value="alpha/beta hydrolase"/>
    <property type="match status" value="2"/>
</dbReference>
<dbReference type="PANTHER" id="PTHR22946">
    <property type="entry name" value="DIENELACTONE HYDROLASE DOMAIN-CONTAINING PROTEIN-RELATED"/>
    <property type="match status" value="1"/>
</dbReference>
<dbReference type="OrthoDB" id="192696at2"/>
<evidence type="ECO:0000313" key="4">
    <source>
        <dbReference type="EMBL" id="MBA0312349.1"/>
    </source>
</evidence>
<reference evidence="4" key="2">
    <citation type="journal article" date="2020" name="Front. Microbiol.">
        <title>Genetic Variants of the DSF Quorum Sensing System in Stenotrophomonas maltophilia Influence Virulence and Resistance Phenotypes Among Genotypically Diverse Clinical Isolates.</title>
        <authorList>
            <person name="Yero D."/>
            <person name="Huedo P."/>
            <person name="Conchillo-Sole O."/>
            <person name="Martinez-Servat S."/>
            <person name="Mamat U."/>
            <person name="Coves X."/>
            <person name="Llanas F."/>
            <person name="Roca I."/>
            <person name="Vila J."/>
            <person name="Schaible U.E."/>
            <person name="Daura X."/>
            <person name="Gibert I."/>
        </authorList>
    </citation>
    <scope>NUCLEOTIDE SEQUENCE</scope>
    <source>
        <strain evidence="4">OG156</strain>
    </source>
</reference>
<feature type="signal peptide" evidence="2">
    <location>
        <begin position="1"/>
        <end position="19"/>
    </location>
</feature>
<dbReference type="PANTHER" id="PTHR22946:SF9">
    <property type="entry name" value="POLYKETIDE TRANSFERASE AF380"/>
    <property type="match status" value="1"/>
</dbReference>
<feature type="domain" description="Serine aminopeptidase S33" evidence="3">
    <location>
        <begin position="95"/>
        <end position="314"/>
    </location>
</feature>
<evidence type="ECO:0000259" key="3">
    <source>
        <dbReference type="Pfam" id="PF12146"/>
    </source>
</evidence>
<evidence type="ECO:0000256" key="1">
    <source>
        <dbReference type="ARBA" id="ARBA00022801"/>
    </source>
</evidence>
<sequence length="359" mass="37297">MRMMAAVLGMILMVSTAIAEGSETQAAGERHGATTVASAAVRDAQHHDGLRYTVWYPAVAGSRETALTIGPPDAPLFEVGRAAMDARVAGARLPTLLLSHGNGGSARMMGWLGTALARDGYLVIAVDHPGNNGADEMTLAGSMLSWLRADDLRAALAAVQADPILGPHVDPERLGVVGFSAGGYTALLAAGARPSLQRLLAFCTAHPDDGVCQPQQEAATHTMQARRAAAASPALAPWIAEADAQRTIPGVRAVFLLAPAIVQAFAPAQLSALRQPVSIILGTADAVAPPETNGEAAQAQIPRATLQRLPDVGHYDFLAACTAVGGQRLPGLCNTLVPRAKTHQEAVDEAVRFFADALR</sequence>
<accession>A0A2J0T4I0</accession>
<dbReference type="GO" id="GO:0052689">
    <property type="term" value="F:carboxylic ester hydrolase activity"/>
    <property type="evidence" value="ECO:0007669"/>
    <property type="project" value="UniProtKB-ARBA"/>
</dbReference>
<evidence type="ECO:0000256" key="2">
    <source>
        <dbReference type="SAM" id="SignalP"/>
    </source>
</evidence>
<comment type="caution">
    <text evidence="4">The sequence shown here is derived from an EMBL/GenBank/DDBJ whole genome shotgun (WGS) entry which is preliminary data.</text>
</comment>
<keyword evidence="2" id="KW-0732">Signal</keyword>
<name>A0A2J0T4I0_STEMA</name>
<organism evidence="4 5">
    <name type="scientific">Stenotrophomonas maltophilia</name>
    <name type="common">Pseudomonas maltophilia</name>
    <name type="synonym">Xanthomonas maltophilia</name>
    <dbReference type="NCBI Taxonomy" id="40324"/>
    <lineage>
        <taxon>Bacteria</taxon>
        <taxon>Pseudomonadati</taxon>
        <taxon>Pseudomonadota</taxon>
        <taxon>Gammaproteobacteria</taxon>
        <taxon>Lysobacterales</taxon>
        <taxon>Lysobacteraceae</taxon>
        <taxon>Stenotrophomonas</taxon>
        <taxon>Stenotrophomonas maltophilia group</taxon>
    </lineage>
</organism>